<keyword evidence="4 8" id="KW-1003">Cell membrane</keyword>
<evidence type="ECO:0000313" key="10">
    <source>
        <dbReference type="Proteomes" id="UP000199630"/>
    </source>
</evidence>
<dbReference type="InterPro" id="IPR002781">
    <property type="entry name" value="TM_pro_TauE-like"/>
</dbReference>
<feature type="transmembrane region" description="Helical" evidence="8">
    <location>
        <begin position="76"/>
        <end position="91"/>
    </location>
</feature>
<evidence type="ECO:0000256" key="8">
    <source>
        <dbReference type="RuleBase" id="RU363041"/>
    </source>
</evidence>
<comment type="similarity">
    <text evidence="2 8">Belongs to the 4-toluene sulfonate uptake permease (TSUP) (TC 2.A.102) family.</text>
</comment>
<name>A0A1I3S339_9RHOB</name>
<dbReference type="STRING" id="588602.SAMN04487991_2318"/>
<evidence type="ECO:0000256" key="1">
    <source>
        <dbReference type="ARBA" id="ARBA00004651"/>
    </source>
</evidence>
<proteinExistence type="inferred from homology"/>
<evidence type="ECO:0000256" key="2">
    <source>
        <dbReference type="ARBA" id="ARBA00009142"/>
    </source>
</evidence>
<dbReference type="EMBL" id="FORH01000004">
    <property type="protein sequence ID" value="SFJ53194.1"/>
    <property type="molecule type" value="Genomic_DNA"/>
</dbReference>
<gene>
    <name evidence="9" type="ORF">SAMN04487991_2318</name>
</gene>
<keyword evidence="10" id="KW-1185">Reference proteome</keyword>
<sequence length="255" mass="27452">MTPDLTFLIVLTISVTILGLSKGGFAGIGMVSTPLVAAFSDPLTAVALMLPIMIVQDVVAVYLYRFEFDKTILKKMIPGGIIGVLAAYLLASSVPEWVIKAALGGVSLLFSIWQAVLMSRGLPDIPAQPRHDTLIGIGAGAAGGFASAIAHAGSPPFQIYVMPKHLRKEIYVGTSVMFFAALNLMKLPSFAALGFYNRETVHLSLFFIPLAVASSWAGSRLVRYVDPRAFNLIITLILFFVSFVLIWQAYIDAVA</sequence>
<keyword evidence="7 8" id="KW-0472">Membrane</keyword>
<evidence type="ECO:0000256" key="6">
    <source>
        <dbReference type="ARBA" id="ARBA00022989"/>
    </source>
</evidence>
<evidence type="ECO:0000313" key="9">
    <source>
        <dbReference type="EMBL" id="SFJ53194.1"/>
    </source>
</evidence>
<keyword evidence="3" id="KW-0813">Transport</keyword>
<dbReference type="AlphaFoldDB" id="A0A1I3S339"/>
<feature type="transmembrane region" description="Helical" evidence="8">
    <location>
        <begin position="170"/>
        <end position="195"/>
    </location>
</feature>
<protein>
    <recommendedName>
        <fullName evidence="8">Probable membrane transporter protein</fullName>
    </recommendedName>
</protein>
<keyword evidence="5 8" id="KW-0812">Transmembrane</keyword>
<dbReference type="InterPro" id="IPR052017">
    <property type="entry name" value="TSUP"/>
</dbReference>
<evidence type="ECO:0000256" key="7">
    <source>
        <dbReference type="ARBA" id="ARBA00023136"/>
    </source>
</evidence>
<keyword evidence="6 8" id="KW-1133">Transmembrane helix</keyword>
<dbReference type="Proteomes" id="UP000199630">
    <property type="component" value="Unassembled WGS sequence"/>
</dbReference>
<organism evidence="9 10">
    <name type="scientific">Celeribacter neptunius</name>
    <dbReference type="NCBI Taxonomy" id="588602"/>
    <lineage>
        <taxon>Bacteria</taxon>
        <taxon>Pseudomonadati</taxon>
        <taxon>Pseudomonadota</taxon>
        <taxon>Alphaproteobacteria</taxon>
        <taxon>Rhodobacterales</taxon>
        <taxon>Roseobacteraceae</taxon>
        <taxon>Celeribacter</taxon>
    </lineage>
</organism>
<accession>A0A1I3S339</accession>
<dbReference type="PANTHER" id="PTHR30269">
    <property type="entry name" value="TRANSMEMBRANE PROTEIN YFCA"/>
    <property type="match status" value="1"/>
</dbReference>
<dbReference type="RefSeq" id="WP_090060852.1">
    <property type="nucleotide sequence ID" value="NZ_FORH01000004.1"/>
</dbReference>
<feature type="transmembrane region" description="Helical" evidence="8">
    <location>
        <begin position="201"/>
        <end position="218"/>
    </location>
</feature>
<comment type="subcellular location">
    <subcellularLocation>
        <location evidence="1 8">Cell membrane</location>
        <topology evidence="1 8">Multi-pass membrane protein</topology>
    </subcellularLocation>
</comment>
<evidence type="ECO:0000256" key="4">
    <source>
        <dbReference type="ARBA" id="ARBA00022475"/>
    </source>
</evidence>
<dbReference type="GO" id="GO:0005886">
    <property type="term" value="C:plasma membrane"/>
    <property type="evidence" value="ECO:0007669"/>
    <property type="project" value="UniProtKB-SubCell"/>
</dbReference>
<evidence type="ECO:0000256" key="3">
    <source>
        <dbReference type="ARBA" id="ARBA00022448"/>
    </source>
</evidence>
<feature type="transmembrane region" description="Helical" evidence="8">
    <location>
        <begin position="42"/>
        <end position="64"/>
    </location>
</feature>
<reference evidence="10" key="1">
    <citation type="submission" date="2016-10" db="EMBL/GenBank/DDBJ databases">
        <authorList>
            <person name="Varghese N."/>
            <person name="Submissions S."/>
        </authorList>
    </citation>
    <scope>NUCLEOTIDE SEQUENCE [LARGE SCALE GENOMIC DNA]</scope>
    <source>
        <strain evidence="10">DSM 26471</strain>
    </source>
</reference>
<dbReference type="Pfam" id="PF01925">
    <property type="entry name" value="TauE"/>
    <property type="match status" value="1"/>
</dbReference>
<evidence type="ECO:0000256" key="5">
    <source>
        <dbReference type="ARBA" id="ARBA00022692"/>
    </source>
</evidence>
<dbReference type="PANTHER" id="PTHR30269:SF37">
    <property type="entry name" value="MEMBRANE TRANSPORTER PROTEIN"/>
    <property type="match status" value="1"/>
</dbReference>
<dbReference type="OrthoDB" id="7028171at2"/>
<feature type="transmembrane region" description="Helical" evidence="8">
    <location>
        <begin position="230"/>
        <end position="250"/>
    </location>
</feature>